<accession>A0A1H2KA89</accession>
<evidence type="ECO:0000313" key="1">
    <source>
        <dbReference type="EMBL" id="SDU65225.1"/>
    </source>
</evidence>
<organism evidence="1 2">
    <name type="scientific">Gordonia westfalica</name>
    <dbReference type="NCBI Taxonomy" id="158898"/>
    <lineage>
        <taxon>Bacteria</taxon>
        <taxon>Bacillati</taxon>
        <taxon>Actinomycetota</taxon>
        <taxon>Actinomycetes</taxon>
        <taxon>Mycobacteriales</taxon>
        <taxon>Gordoniaceae</taxon>
        <taxon>Gordonia</taxon>
    </lineage>
</organism>
<dbReference type="Proteomes" id="UP000183180">
    <property type="component" value="Unassembled WGS sequence"/>
</dbReference>
<proteinExistence type="predicted"/>
<name>A0A1H2KA89_9ACTN</name>
<reference evidence="1 2" key="1">
    <citation type="submission" date="2016-10" db="EMBL/GenBank/DDBJ databases">
        <authorList>
            <person name="de Groot N.N."/>
        </authorList>
    </citation>
    <scope>NUCLEOTIDE SEQUENCE [LARGE SCALE GENOMIC DNA]</scope>
    <source>
        <strain evidence="1 2">DSM 44215</strain>
    </source>
</reference>
<dbReference type="AlphaFoldDB" id="A0A1H2KA89"/>
<evidence type="ECO:0000313" key="2">
    <source>
        <dbReference type="Proteomes" id="UP000183180"/>
    </source>
</evidence>
<sequence length="104" mass="11236">MSAGAVELIRSIRQQQPDLSVIMSIQPHPEGGVVTAVTVLGLPSNRYPVTREGDYGDEYMLSVHGPDQRDPKASLSVTRYHDDNVVAALQTALDYIVARSGSAQ</sequence>
<protein>
    <submittedName>
        <fullName evidence="1">Uncharacterized protein</fullName>
    </submittedName>
</protein>
<gene>
    <name evidence="1" type="ORF">SAMN04488548_1342992</name>
</gene>
<dbReference type="RefSeq" id="WP_074851629.1">
    <property type="nucleotide sequence ID" value="NZ_FNLM01000034.1"/>
</dbReference>
<dbReference type="EMBL" id="FNLM01000034">
    <property type="protein sequence ID" value="SDU65225.1"/>
    <property type="molecule type" value="Genomic_DNA"/>
</dbReference>
<dbReference type="STRING" id="158898.SAMN04488548_1342992"/>